<evidence type="ECO:0000256" key="1">
    <source>
        <dbReference type="SAM" id="MobiDB-lite"/>
    </source>
</evidence>
<dbReference type="EMBL" id="JARQWQ010000019">
    <property type="protein sequence ID" value="KAK2565577.1"/>
    <property type="molecule type" value="Genomic_DNA"/>
</dbReference>
<feature type="compositionally biased region" description="Basic and acidic residues" evidence="1">
    <location>
        <begin position="586"/>
        <end position="600"/>
    </location>
</feature>
<accession>A0AAD9V972</accession>
<feature type="region of interest" description="Disordered" evidence="1">
    <location>
        <begin position="893"/>
        <end position="969"/>
    </location>
</feature>
<evidence type="ECO:0000313" key="2">
    <source>
        <dbReference type="EMBL" id="KAK2565577.1"/>
    </source>
</evidence>
<gene>
    <name evidence="2" type="ORF">P5673_010702</name>
</gene>
<evidence type="ECO:0000313" key="3">
    <source>
        <dbReference type="Proteomes" id="UP001249851"/>
    </source>
</evidence>
<feature type="region of interest" description="Disordered" evidence="1">
    <location>
        <begin position="430"/>
        <end position="451"/>
    </location>
</feature>
<feature type="compositionally biased region" description="Low complexity" evidence="1">
    <location>
        <begin position="904"/>
        <end position="918"/>
    </location>
</feature>
<feature type="region of interest" description="Disordered" evidence="1">
    <location>
        <begin position="203"/>
        <end position="244"/>
    </location>
</feature>
<organism evidence="2 3">
    <name type="scientific">Acropora cervicornis</name>
    <name type="common">Staghorn coral</name>
    <dbReference type="NCBI Taxonomy" id="6130"/>
    <lineage>
        <taxon>Eukaryota</taxon>
        <taxon>Metazoa</taxon>
        <taxon>Cnidaria</taxon>
        <taxon>Anthozoa</taxon>
        <taxon>Hexacorallia</taxon>
        <taxon>Scleractinia</taxon>
        <taxon>Astrocoeniina</taxon>
        <taxon>Acroporidae</taxon>
        <taxon>Acropora</taxon>
    </lineage>
</organism>
<feature type="region of interest" description="Disordered" evidence="1">
    <location>
        <begin position="1022"/>
        <end position="1055"/>
    </location>
</feature>
<feature type="compositionally biased region" description="Polar residues" evidence="1">
    <location>
        <begin position="919"/>
        <end position="928"/>
    </location>
</feature>
<feature type="compositionally biased region" description="Basic and acidic residues" evidence="1">
    <location>
        <begin position="225"/>
        <end position="234"/>
    </location>
</feature>
<feature type="region of interest" description="Disordered" evidence="1">
    <location>
        <begin position="585"/>
        <end position="608"/>
    </location>
</feature>
<feature type="compositionally biased region" description="Acidic residues" evidence="1">
    <location>
        <begin position="1046"/>
        <end position="1055"/>
    </location>
</feature>
<dbReference type="AlphaFoldDB" id="A0AAD9V972"/>
<name>A0AAD9V972_ACRCE</name>
<keyword evidence="3" id="KW-1185">Reference proteome</keyword>
<protein>
    <submittedName>
        <fullName evidence="2">Uncharacterized protein</fullName>
    </submittedName>
</protein>
<dbReference type="Proteomes" id="UP001249851">
    <property type="component" value="Unassembled WGS sequence"/>
</dbReference>
<proteinExistence type="predicted"/>
<sequence length="1055" mass="117466">MDSFIEMSPEEDPKNMPTATEELLQIVEDFADYIEKFMFEIVTFLAVVDSAMGLIKDVLGLFGFEGWKLAFFPTFSFIVTTGVFLFGAQKRKGKRDADVPQGLAEAFDAIEDVMEVVEDVAEELEEVNNTGGKNVDGELADVLGDVTGVPTGSVAGAIQSEECENEENANMLSSPANDTKNAVRKVIAVTVLMASVIAKLKKKKNGDQKPEYTAAKEGVDQEEGNYGRDIDNHKAGTGLQTPRGTSLKMEWESNKAATEVTAAHNRKPFEPNTYDYSDSVIIDLDLARQEKRIAGRDWQNVAKNSVISAERQLRRNTKYLARTAEECSFEINSGIEEISLRATGIQREKTSSGLTNPSENNINSRAPIITDPIEMASGMVKNTTDLTGSAARNVDQQARKGLEETRKKSGSILHIATRLVRLVVRVVNKKKGDSSTGSEKGEGENTNKIASNDIKGSTVSLESDSVYFDCVSSIPKQSQGLEPLCASQKSLSSIGTQTDLASTLPYYHGESQSLRQDSKGMLFHEARRSYWDNVQRPVLSMPDTTLSAMRDTADQEMRSRGNHCHVMKMVNDSEALRTPWLGTRNDMTERSSKQEDRDNETYLDVKPTYSCPPETRAYVARFESDRQLDAEVILHPARGLQTHNRISRTTLQSSEREANENDQHDFPGSVDGVIGSLRHARSLKGDVCGRDCQKSFQSAFSDNKNGLKELDQVPSVPDNLGNGIGEAQLDASSFATLEKSEREAGNRGVRYNSVYIEERIPLDEKSYSRYGLSKRQVQNYDKDHKYDFYDRCDDRSLRSKAKNAKRYGLRSSQRALNYRSCNMVRSVSCEQTEGNFLSEDGDCSQDTDCISVTSAGYVPKRNRGQHFRDAFPLKNSDPKQSLVGVNLDEKRYYSQRGTARSPIRQSGSSESLQSSRSLAKQSHMSLSSVRFADEDARFSSGIKRQGSKRGSYMQQPPTKRQIGRRSSRRKITAHARWKSSIGLTGHQNSKMSLSPQGSYINDDYVSDDLPSGRQIYWKTALRRPSKSRNSLQSCRDSRVRSASYLGDEESDEGVQ</sequence>
<reference evidence="2" key="2">
    <citation type="journal article" date="2023" name="Science">
        <title>Genomic signatures of disease resistance in endangered staghorn corals.</title>
        <authorList>
            <person name="Vollmer S.V."/>
            <person name="Selwyn J.D."/>
            <person name="Despard B.A."/>
            <person name="Roesel C.L."/>
        </authorList>
    </citation>
    <scope>NUCLEOTIDE SEQUENCE</scope>
    <source>
        <strain evidence="2">K2</strain>
    </source>
</reference>
<comment type="caution">
    <text evidence="2">The sequence shown here is derived from an EMBL/GenBank/DDBJ whole genome shotgun (WGS) entry which is preliminary data.</text>
</comment>
<reference evidence="2" key="1">
    <citation type="journal article" date="2023" name="G3 (Bethesda)">
        <title>Whole genome assembly and annotation of the endangered Caribbean coral Acropora cervicornis.</title>
        <authorList>
            <person name="Selwyn J.D."/>
            <person name="Vollmer S.V."/>
        </authorList>
    </citation>
    <scope>NUCLEOTIDE SEQUENCE</scope>
    <source>
        <strain evidence="2">K2</strain>
    </source>
</reference>